<reference evidence="1" key="1">
    <citation type="journal article" date="2020" name="Stud. Mycol.">
        <title>101 Dothideomycetes genomes: a test case for predicting lifestyles and emergence of pathogens.</title>
        <authorList>
            <person name="Haridas S."/>
            <person name="Albert R."/>
            <person name="Binder M."/>
            <person name="Bloem J."/>
            <person name="Labutti K."/>
            <person name="Salamov A."/>
            <person name="Andreopoulos B."/>
            <person name="Baker S."/>
            <person name="Barry K."/>
            <person name="Bills G."/>
            <person name="Bluhm B."/>
            <person name="Cannon C."/>
            <person name="Castanera R."/>
            <person name="Culley D."/>
            <person name="Daum C."/>
            <person name="Ezra D."/>
            <person name="Gonzalez J."/>
            <person name="Henrissat B."/>
            <person name="Kuo A."/>
            <person name="Liang C."/>
            <person name="Lipzen A."/>
            <person name="Lutzoni F."/>
            <person name="Magnuson J."/>
            <person name="Mondo S."/>
            <person name="Nolan M."/>
            <person name="Ohm R."/>
            <person name="Pangilinan J."/>
            <person name="Park H.-J."/>
            <person name="Ramirez L."/>
            <person name="Alfaro M."/>
            <person name="Sun H."/>
            <person name="Tritt A."/>
            <person name="Yoshinaga Y."/>
            <person name="Zwiers L.-H."/>
            <person name="Turgeon B."/>
            <person name="Goodwin S."/>
            <person name="Spatafora J."/>
            <person name="Crous P."/>
            <person name="Grigoriev I."/>
        </authorList>
    </citation>
    <scope>NUCLEOTIDE SEQUENCE</scope>
    <source>
        <strain evidence="1">CBS 183.55</strain>
    </source>
</reference>
<evidence type="ECO:0008006" key="3">
    <source>
        <dbReference type="Google" id="ProtNLM"/>
    </source>
</evidence>
<dbReference type="Pfam" id="PF05721">
    <property type="entry name" value="PhyH"/>
    <property type="match status" value="1"/>
</dbReference>
<organism evidence="1 2">
    <name type="scientific">Didymella exigua CBS 183.55</name>
    <dbReference type="NCBI Taxonomy" id="1150837"/>
    <lineage>
        <taxon>Eukaryota</taxon>
        <taxon>Fungi</taxon>
        <taxon>Dikarya</taxon>
        <taxon>Ascomycota</taxon>
        <taxon>Pezizomycotina</taxon>
        <taxon>Dothideomycetes</taxon>
        <taxon>Pleosporomycetidae</taxon>
        <taxon>Pleosporales</taxon>
        <taxon>Pleosporineae</taxon>
        <taxon>Didymellaceae</taxon>
        <taxon>Didymella</taxon>
    </lineage>
</organism>
<protein>
    <recommendedName>
        <fullName evidence="3">Phytanoyl-CoA dioxygenase</fullName>
    </recommendedName>
</protein>
<dbReference type="EMBL" id="ML979001">
    <property type="protein sequence ID" value="KAF1923821.1"/>
    <property type="molecule type" value="Genomic_DNA"/>
</dbReference>
<dbReference type="InterPro" id="IPR008775">
    <property type="entry name" value="Phytyl_CoA_dOase-like"/>
</dbReference>
<accession>A0A6A5R6M9</accession>
<dbReference type="AlphaFoldDB" id="A0A6A5R6M9"/>
<dbReference type="Gene3D" id="2.60.120.620">
    <property type="entry name" value="q2cbj1_9rhob like domain"/>
    <property type="match status" value="1"/>
</dbReference>
<name>A0A6A5R6M9_9PLEO</name>
<keyword evidence="2" id="KW-1185">Reference proteome</keyword>
<sequence>MPHYESEPKIDTSAATGDWREALFRDGFVVVKGVLSPEKAQGYQKRMFEWLETFPYGFKADDPSTHGKEHLPEHMKGGMYHGYKVQHEKVIWDARTEPTIIDAFAKLWGTDELLVSFDGMNLTLPTKDMKPTTPWPHVDQNPNRKGMQCIQGILNLAPNGPDDGGLVVLKGSHNANETFFKLHPETKGAGTWGSMDWHGFDEDEVAWFKNRGCEEIKVCADPGDLILWDSRQIHYNRVPSSGNLRAVMYICYTPASFASKEDLEEKALYFKERVGTTHWPHANIFRQEDKHMRLGQPDTYSRDRPAFEPEESDLVLKLAGVKAY</sequence>
<dbReference type="OrthoDB" id="445007at2759"/>
<gene>
    <name evidence="1" type="ORF">M421DRAFT_9429</name>
</gene>
<dbReference type="PANTHER" id="PTHR31630">
    <property type="entry name" value="PHYTANOYL-COA DIOXYGENASE-RELATED-RELATED"/>
    <property type="match status" value="1"/>
</dbReference>
<dbReference type="Proteomes" id="UP000800082">
    <property type="component" value="Unassembled WGS sequence"/>
</dbReference>
<evidence type="ECO:0000313" key="2">
    <source>
        <dbReference type="Proteomes" id="UP000800082"/>
    </source>
</evidence>
<dbReference type="PANTHER" id="PTHR31630:SF6">
    <property type="entry name" value="PHYTANOYL-COA DIOXYGENASE-RELATED"/>
    <property type="match status" value="1"/>
</dbReference>
<dbReference type="SUPFAM" id="SSF51197">
    <property type="entry name" value="Clavaminate synthase-like"/>
    <property type="match status" value="1"/>
</dbReference>
<evidence type="ECO:0000313" key="1">
    <source>
        <dbReference type="EMBL" id="KAF1923821.1"/>
    </source>
</evidence>
<dbReference type="RefSeq" id="XP_033444074.1">
    <property type="nucleotide sequence ID" value="XM_033598193.1"/>
</dbReference>
<proteinExistence type="predicted"/>
<dbReference type="GeneID" id="54355860"/>